<evidence type="ECO:0000259" key="2">
    <source>
        <dbReference type="PROSITE" id="PS50275"/>
    </source>
</evidence>
<dbReference type="Proteomes" id="UP000001542">
    <property type="component" value="Unassembled WGS sequence"/>
</dbReference>
<dbReference type="Pfam" id="PF02383">
    <property type="entry name" value="Syja_N"/>
    <property type="match status" value="1"/>
</dbReference>
<evidence type="ECO:0000313" key="4">
    <source>
        <dbReference type="Proteomes" id="UP000001542"/>
    </source>
</evidence>
<keyword evidence="1" id="KW-0472">Membrane</keyword>
<dbReference type="KEGG" id="tva:5464680"/>
<dbReference type="VEuPathDB" id="TrichDB:TVAGG3_0996840"/>
<feature type="domain" description="SAC" evidence="2">
    <location>
        <begin position="97"/>
        <end position="389"/>
    </location>
</feature>
<dbReference type="InterPro" id="IPR002013">
    <property type="entry name" value="SAC_dom"/>
</dbReference>
<dbReference type="STRING" id="5722.A2DKI2"/>
<keyword evidence="4" id="KW-1185">Reference proteome</keyword>
<dbReference type="GO" id="GO:0046856">
    <property type="term" value="P:phosphatidylinositol dephosphorylation"/>
    <property type="evidence" value="ECO:0000318"/>
    <property type="project" value="GO_Central"/>
</dbReference>
<evidence type="ECO:0000256" key="1">
    <source>
        <dbReference type="SAM" id="Phobius"/>
    </source>
</evidence>
<reference evidence="3" key="2">
    <citation type="journal article" date="2007" name="Science">
        <title>Draft genome sequence of the sexually transmitted pathogen Trichomonas vaginalis.</title>
        <authorList>
            <person name="Carlton J.M."/>
            <person name="Hirt R.P."/>
            <person name="Silva J.C."/>
            <person name="Delcher A.L."/>
            <person name="Schatz M."/>
            <person name="Zhao Q."/>
            <person name="Wortman J.R."/>
            <person name="Bidwell S.L."/>
            <person name="Alsmark U.C.M."/>
            <person name="Besteiro S."/>
            <person name="Sicheritz-Ponten T."/>
            <person name="Noel C.J."/>
            <person name="Dacks J.B."/>
            <person name="Foster P.G."/>
            <person name="Simillion C."/>
            <person name="Van de Peer Y."/>
            <person name="Miranda-Saavedra D."/>
            <person name="Barton G.J."/>
            <person name="Westrop G.D."/>
            <person name="Mueller S."/>
            <person name="Dessi D."/>
            <person name="Fiori P.L."/>
            <person name="Ren Q."/>
            <person name="Paulsen I."/>
            <person name="Zhang H."/>
            <person name="Bastida-Corcuera F.D."/>
            <person name="Simoes-Barbosa A."/>
            <person name="Brown M.T."/>
            <person name="Hayes R.D."/>
            <person name="Mukherjee M."/>
            <person name="Okumura C.Y."/>
            <person name="Schneider R."/>
            <person name="Smith A.J."/>
            <person name="Vanacova S."/>
            <person name="Villalvazo M."/>
            <person name="Haas B.J."/>
            <person name="Pertea M."/>
            <person name="Feldblyum T.V."/>
            <person name="Utterback T.R."/>
            <person name="Shu C.L."/>
            <person name="Osoegawa K."/>
            <person name="de Jong P.J."/>
            <person name="Hrdy I."/>
            <person name="Horvathova L."/>
            <person name="Zubacova Z."/>
            <person name="Dolezal P."/>
            <person name="Malik S.B."/>
            <person name="Logsdon J.M. Jr."/>
            <person name="Henze K."/>
            <person name="Gupta A."/>
            <person name="Wang C.C."/>
            <person name="Dunne R.L."/>
            <person name="Upcroft J.A."/>
            <person name="Upcroft P."/>
            <person name="White O."/>
            <person name="Salzberg S.L."/>
            <person name="Tang P."/>
            <person name="Chiu C.-H."/>
            <person name="Lee Y.-S."/>
            <person name="Embley T.M."/>
            <person name="Coombs G.H."/>
            <person name="Mottram J.C."/>
            <person name="Tachezy J."/>
            <person name="Fraser-Liggett C.M."/>
            <person name="Johnson P.J."/>
        </authorList>
    </citation>
    <scope>NUCLEOTIDE SEQUENCE [LARGE SCALE GENOMIC DNA]</scope>
    <source>
        <strain evidence="3">G3</strain>
    </source>
</reference>
<dbReference type="AlphaFoldDB" id="A2DKI2"/>
<reference evidence="3" key="1">
    <citation type="submission" date="2006-10" db="EMBL/GenBank/DDBJ databases">
        <authorList>
            <person name="Amadeo P."/>
            <person name="Zhao Q."/>
            <person name="Wortman J."/>
            <person name="Fraser-Liggett C."/>
            <person name="Carlton J."/>
        </authorList>
    </citation>
    <scope>NUCLEOTIDE SEQUENCE</scope>
    <source>
        <strain evidence="3">G3</strain>
    </source>
</reference>
<dbReference type="EMBL" id="DS113211">
    <property type="protein sequence ID" value="EAY19159.1"/>
    <property type="molecule type" value="Genomic_DNA"/>
</dbReference>
<keyword evidence="1" id="KW-1133">Transmembrane helix</keyword>
<organism evidence="3 4">
    <name type="scientific">Trichomonas vaginalis (strain ATCC PRA-98 / G3)</name>
    <dbReference type="NCBI Taxonomy" id="412133"/>
    <lineage>
        <taxon>Eukaryota</taxon>
        <taxon>Metamonada</taxon>
        <taxon>Parabasalia</taxon>
        <taxon>Trichomonadida</taxon>
        <taxon>Trichomonadidae</taxon>
        <taxon>Trichomonas</taxon>
    </lineage>
</organism>
<dbReference type="PANTHER" id="PTHR45662">
    <property type="entry name" value="PHOSPHATIDYLINOSITIDE PHOSPHATASE SAC1"/>
    <property type="match status" value="1"/>
</dbReference>
<name>A2DKI2_TRIV3</name>
<feature type="transmembrane region" description="Helical" evidence="1">
    <location>
        <begin position="450"/>
        <end position="471"/>
    </location>
</feature>
<dbReference type="SMR" id="A2DKI2"/>
<keyword evidence="1" id="KW-0812">Transmembrane</keyword>
<dbReference type="eggNOG" id="KOG1889">
    <property type="taxonomic scope" value="Eukaryota"/>
</dbReference>
<dbReference type="InParanoid" id="A2DKI2"/>
<accession>A2DKI2</accession>
<dbReference type="GO" id="GO:0005783">
    <property type="term" value="C:endoplasmic reticulum"/>
    <property type="evidence" value="ECO:0000318"/>
    <property type="project" value="GO_Central"/>
</dbReference>
<sequence>MKLILDNNYVSIDDENQTIIIDRKTLQLQNNTKLNDQNEKYDFLFPLGIYKLNDELYIVIVTEDSKISNFRNIQKIESYKIIQITTGITDNNIYNLLKRGLDLCSMYYSKNQNENLAINYQDFLQGRKSRGEFTWNKVPMKRFQDIFKTEKFTIPVVAGYVSYNDPFMIIARRSRNFAGAHYWNRGADENGHPANFIESEELYFKNDKIYSYIQLRGSIPALWSQTPPEDPFLPPALGPLSESKRRFDLHSKKFLKNYKNVKVISLTSDKNREKSLTLLYHNLLDENNIHYKHMNVNELQRVDGGIYKAVDEELKDSDLLVCEKGIVKKCQTCYTRTNCLSCLDRANVVQSNAGEIILSYFEKLTEEEILKLKQLWVDHGNAISYQYSLTGAQRTQMTLSTKAVFAADMKDNYMRVKRLLNEVSIEGKATDAYCVVTQDTDIVSFKRIGWFKWLFLLIFSFFISIFVLIVYRDRRKAFHTFKKYGGEVVDHPHYRTTLEADEQYPPDNK</sequence>
<dbReference type="GO" id="GO:0043812">
    <property type="term" value="F:phosphatidylinositol-4-phosphate phosphatase activity"/>
    <property type="evidence" value="ECO:0000318"/>
    <property type="project" value="GO_Central"/>
</dbReference>
<dbReference type="OMA" id="YYMEDIS"/>
<dbReference type="OrthoDB" id="405996at2759"/>
<proteinExistence type="predicted"/>
<dbReference type="VEuPathDB" id="TrichDB:TVAG_190550"/>
<gene>
    <name evidence="3" type="ORF">TVAG_190550</name>
</gene>
<dbReference type="PANTHER" id="PTHR45662:SF2">
    <property type="entry name" value="PHOSPHATIDYLINOSITOL-3-PHOSPHATASE SAC1"/>
    <property type="match status" value="1"/>
</dbReference>
<evidence type="ECO:0000313" key="3">
    <source>
        <dbReference type="EMBL" id="EAY19159.1"/>
    </source>
</evidence>
<dbReference type="PROSITE" id="PS50275">
    <property type="entry name" value="SAC"/>
    <property type="match status" value="1"/>
</dbReference>
<protein>
    <submittedName>
        <fullName evidence="3">SacI homology domain containing protein</fullName>
    </submittedName>
</protein>